<reference evidence="3" key="1">
    <citation type="journal article" date="2023" name="Mol. Phylogenet. Evol.">
        <title>Genome-scale phylogeny and comparative genomics of the fungal order Sordariales.</title>
        <authorList>
            <person name="Hensen N."/>
            <person name="Bonometti L."/>
            <person name="Westerberg I."/>
            <person name="Brannstrom I.O."/>
            <person name="Guillou S."/>
            <person name="Cros-Aarteil S."/>
            <person name="Calhoun S."/>
            <person name="Haridas S."/>
            <person name="Kuo A."/>
            <person name="Mondo S."/>
            <person name="Pangilinan J."/>
            <person name="Riley R."/>
            <person name="LaButti K."/>
            <person name="Andreopoulos B."/>
            <person name="Lipzen A."/>
            <person name="Chen C."/>
            <person name="Yan M."/>
            <person name="Daum C."/>
            <person name="Ng V."/>
            <person name="Clum A."/>
            <person name="Steindorff A."/>
            <person name="Ohm R.A."/>
            <person name="Martin F."/>
            <person name="Silar P."/>
            <person name="Natvig D.O."/>
            <person name="Lalanne C."/>
            <person name="Gautier V."/>
            <person name="Ament-Velasquez S.L."/>
            <person name="Kruys A."/>
            <person name="Hutchinson M.I."/>
            <person name="Powell A.J."/>
            <person name="Barry K."/>
            <person name="Miller A.N."/>
            <person name="Grigoriev I.V."/>
            <person name="Debuchy R."/>
            <person name="Gladieux P."/>
            <person name="Hiltunen Thoren M."/>
            <person name="Johannesson H."/>
        </authorList>
    </citation>
    <scope>NUCLEOTIDE SEQUENCE</scope>
    <source>
        <strain evidence="3">CBS 118394</strain>
    </source>
</reference>
<keyword evidence="4" id="KW-1185">Reference proteome</keyword>
<feature type="region of interest" description="Disordered" evidence="1">
    <location>
        <begin position="339"/>
        <end position="412"/>
    </location>
</feature>
<feature type="domain" description="DUF7514" evidence="2">
    <location>
        <begin position="160"/>
        <end position="324"/>
    </location>
</feature>
<feature type="compositionally biased region" description="Basic residues" evidence="1">
    <location>
        <begin position="363"/>
        <end position="384"/>
    </location>
</feature>
<dbReference type="Pfam" id="PF24355">
    <property type="entry name" value="DUF7514"/>
    <property type="match status" value="1"/>
</dbReference>
<evidence type="ECO:0000313" key="3">
    <source>
        <dbReference type="EMBL" id="KAK3315344.1"/>
    </source>
</evidence>
<evidence type="ECO:0000256" key="1">
    <source>
        <dbReference type="SAM" id="MobiDB-lite"/>
    </source>
</evidence>
<feature type="compositionally biased region" description="Basic and acidic residues" evidence="1">
    <location>
        <begin position="108"/>
        <end position="117"/>
    </location>
</feature>
<dbReference type="EMBL" id="JAUEDM010000006">
    <property type="protein sequence ID" value="KAK3315344.1"/>
    <property type="molecule type" value="Genomic_DNA"/>
</dbReference>
<protein>
    <recommendedName>
        <fullName evidence="2">DUF7514 domain-containing protein</fullName>
    </recommendedName>
</protein>
<feature type="compositionally biased region" description="Pro residues" evidence="1">
    <location>
        <begin position="390"/>
        <end position="408"/>
    </location>
</feature>
<accession>A0AAE0HZ68</accession>
<reference evidence="3" key="2">
    <citation type="submission" date="2023-06" db="EMBL/GenBank/DDBJ databases">
        <authorList>
            <consortium name="Lawrence Berkeley National Laboratory"/>
            <person name="Haridas S."/>
            <person name="Hensen N."/>
            <person name="Bonometti L."/>
            <person name="Westerberg I."/>
            <person name="Brannstrom I.O."/>
            <person name="Guillou S."/>
            <person name="Cros-Aarteil S."/>
            <person name="Calhoun S."/>
            <person name="Kuo A."/>
            <person name="Mondo S."/>
            <person name="Pangilinan J."/>
            <person name="Riley R."/>
            <person name="Labutti K."/>
            <person name="Andreopoulos B."/>
            <person name="Lipzen A."/>
            <person name="Chen C."/>
            <person name="Yanf M."/>
            <person name="Daum C."/>
            <person name="Ng V."/>
            <person name="Clum A."/>
            <person name="Steindorff A."/>
            <person name="Ohm R."/>
            <person name="Martin F."/>
            <person name="Silar P."/>
            <person name="Natvig D."/>
            <person name="Lalanne C."/>
            <person name="Gautier V."/>
            <person name="Ament-Velasquez S.L."/>
            <person name="Kruys A."/>
            <person name="Hutchinson M.I."/>
            <person name="Powell A.J."/>
            <person name="Barry K."/>
            <person name="Miller A.N."/>
            <person name="Grigoriev I.V."/>
            <person name="Debuchy R."/>
            <person name="Gladieux P."/>
            <person name="Thoren M.H."/>
            <person name="Johannesson H."/>
        </authorList>
    </citation>
    <scope>NUCLEOTIDE SEQUENCE</scope>
    <source>
        <strain evidence="3">CBS 118394</strain>
    </source>
</reference>
<dbReference type="InterPro" id="IPR055936">
    <property type="entry name" value="DUF7514"/>
</dbReference>
<feature type="compositionally biased region" description="Basic and acidic residues" evidence="1">
    <location>
        <begin position="353"/>
        <end position="362"/>
    </location>
</feature>
<proteinExistence type="predicted"/>
<feature type="compositionally biased region" description="Low complexity" evidence="1">
    <location>
        <begin position="98"/>
        <end position="107"/>
    </location>
</feature>
<feature type="region of interest" description="Disordered" evidence="1">
    <location>
        <begin position="63"/>
        <end position="151"/>
    </location>
</feature>
<dbReference type="Proteomes" id="UP001283341">
    <property type="component" value="Unassembled WGS sequence"/>
</dbReference>
<feature type="compositionally biased region" description="Polar residues" evidence="1">
    <location>
        <begin position="118"/>
        <end position="127"/>
    </location>
</feature>
<evidence type="ECO:0000259" key="2">
    <source>
        <dbReference type="Pfam" id="PF24355"/>
    </source>
</evidence>
<dbReference type="PANTHER" id="PTHR39611">
    <property type="entry name" value="HYDROXYPROLINE-RICH GLYCOPROTEIN DZ-HRGP-RELATED"/>
    <property type="match status" value="1"/>
</dbReference>
<dbReference type="PANTHER" id="PTHR39611:SF1">
    <property type="entry name" value="HYDROXYPROLINE-RICH GLYCOPROTEIN DZ-HRGP"/>
    <property type="match status" value="1"/>
</dbReference>
<organism evidence="3 4">
    <name type="scientific">Apodospora peruviana</name>
    <dbReference type="NCBI Taxonomy" id="516989"/>
    <lineage>
        <taxon>Eukaryota</taxon>
        <taxon>Fungi</taxon>
        <taxon>Dikarya</taxon>
        <taxon>Ascomycota</taxon>
        <taxon>Pezizomycotina</taxon>
        <taxon>Sordariomycetes</taxon>
        <taxon>Sordariomycetidae</taxon>
        <taxon>Sordariales</taxon>
        <taxon>Lasiosphaeriaceae</taxon>
        <taxon>Apodospora</taxon>
    </lineage>
</organism>
<gene>
    <name evidence="3" type="ORF">B0H66DRAFT_628405</name>
</gene>
<name>A0AAE0HZ68_9PEZI</name>
<sequence>MITPAITVRQQFSVIFQLFPLYLLARSQSILRQRRFEQSSCSSPLPCTQRPCDDTFPEAHSELSSYARTNPRFLEDSKPSDRMSYGPPAGRYQDFKTSSSSSQGSGSEHARRYKTVETPRNYNNRSRGSPKPARRVRFADQVPRSRSPHHNTTDIHDAWGVLFDLQGNYTQRMHHVFKRLAGHIRGRWYTGETAETYTITPEQMGWFYGRFRLDNEIILFNRIFKVTTSPKLIAAFYQYLNVEYEWEHVEHLHGKVPGLTRRGFAEFMIKATRAFPDQEHKRLSKVVRDVSFQIDNGYKVDERVPTTLPRHLLPKRGEREYKRRFLYFEVLDDIDAAERSSQHRREHHHHHNRHDEDDNQQEKHRHSHQQNKNHNSHREKQKKHVSFDVPPSPSPRPRTRPPPPPPRSPQTHVYDKWHCVPPPKSYCPPPSPRLPSSYLAVRHGRKYVCFPTRVALP</sequence>
<evidence type="ECO:0000313" key="4">
    <source>
        <dbReference type="Proteomes" id="UP001283341"/>
    </source>
</evidence>
<comment type="caution">
    <text evidence="3">The sequence shown here is derived from an EMBL/GenBank/DDBJ whole genome shotgun (WGS) entry which is preliminary data.</text>
</comment>
<dbReference type="AlphaFoldDB" id="A0AAE0HZ68"/>